<feature type="coiled-coil region" evidence="1">
    <location>
        <begin position="6"/>
        <end position="89"/>
    </location>
</feature>
<keyword evidence="1" id="KW-0175">Coiled coil</keyword>
<protein>
    <submittedName>
        <fullName evidence="2 4">Uncharacterized protein</fullName>
    </submittedName>
</protein>
<organism evidence="4">
    <name type="scientific">Schistocephalus solidus</name>
    <name type="common">Tapeworm</name>
    <dbReference type="NCBI Taxonomy" id="70667"/>
    <lineage>
        <taxon>Eukaryota</taxon>
        <taxon>Metazoa</taxon>
        <taxon>Spiralia</taxon>
        <taxon>Lophotrochozoa</taxon>
        <taxon>Platyhelminthes</taxon>
        <taxon>Cestoda</taxon>
        <taxon>Eucestoda</taxon>
        <taxon>Diphyllobothriidea</taxon>
        <taxon>Diphyllobothriidae</taxon>
        <taxon>Schistocephalus</taxon>
    </lineage>
</organism>
<dbReference type="Proteomes" id="UP000275846">
    <property type="component" value="Unassembled WGS sequence"/>
</dbReference>
<gene>
    <name evidence="2" type="ORF">SSLN_LOCUS947</name>
</gene>
<accession>A0A183S9P9</accession>
<dbReference type="EMBL" id="UYSU01001112">
    <property type="protein sequence ID" value="VDL86567.1"/>
    <property type="molecule type" value="Genomic_DNA"/>
</dbReference>
<evidence type="ECO:0000313" key="2">
    <source>
        <dbReference type="EMBL" id="VDL86567.1"/>
    </source>
</evidence>
<dbReference type="AlphaFoldDB" id="A0A183S9P9"/>
<feature type="coiled-coil region" evidence="1">
    <location>
        <begin position="137"/>
        <end position="164"/>
    </location>
</feature>
<dbReference type="WBParaSite" id="SSLN_0000098601-mRNA-1">
    <property type="protein sequence ID" value="SSLN_0000098601-mRNA-1"/>
    <property type="gene ID" value="SSLN_0000098601"/>
</dbReference>
<dbReference type="Gene3D" id="1.20.5.340">
    <property type="match status" value="1"/>
</dbReference>
<proteinExistence type="predicted"/>
<name>A0A183S9P9_SCHSO</name>
<evidence type="ECO:0000313" key="4">
    <source>
        <dbReference type="WBParaSite" id="SSLN_0000098601-mRNA-1"/>
    </source>
</evidence>
<dbReference type="OrthoDB" id="6281097at2759"/>
<keyword evidence="3" id="KW-1185">Reference proteome</keyword>
<sequence>MVERVCVNVKDNMEELRTSLKEARSQAVEFEAQIESLIIELSEQSALSTHLRSKLLETQEQLPAIKAALTNLQNRNAAMEEQVGTQEKRISSLDAVNGWLRLSEHPGDIHHKFDFNANPYKLLELQEQKRADYGDFIDDMSVEIANLKKDRARFREQVDQLESISKRFAKEAADKNHQLQRYQEFFQNLFEPKRASEFVEMVARKLKRPAACTRRKVVLKPFQLT</sequence>
<evidence type="ECO:0000313" key="3">
    <source>
        <dbReference type="Proteomes" id="UP000275846"/>
    </source>
</evidence>
<evidence type="ECO:0000256" key="1">
    <source>
        <dbReference type="SAM" id="Coils"/>
    </source>
</evidence>
<reference evidence="2 3" key="2">
    <citation type="submission" date="2018-11" db="EMBL/GenBank/DDBJ databases">
        <authorList>
            <consortium name="Pathogen Informatics"/>
        </authorList>
    </citation>
    <scope>NUCLEOTIDE SEQUENCE [LARGE SCALE GENOMIC DNA]</scope>
    <source>
        <strain evidence="2 3">NST_G2</strain>
    </source>
</reference>
<reference evidence="4" key="1">
    <citation type="submission" date="2016-06" db="UniProtKB">
        <authorList>
            <consortium name="WormBaseParasite"/>
        </authorList>
    </citation>
    <scope>IDENTIFICATION</scope>
</reference>